<accession>Q4UEY6</accession>
<proteinExistence type="predicted"/>
<dbReference type="GO" id="GO:0004674">
    <property type="term" value="F:protein serine/threonine kinase activity"/>
    <property type="evidence" value="ECO:0007669"/>
    <property type="project" value="TreeGrafter"/>
</dbReference>
<keyword evidence="2" id="KW-0418">Kinase</keyword>
<sequence length="305" mass="35908">MSGLETIKLLHYGKCNDIFLAKDSKGNQFALKRFYREELEKRKEYINRDGKLVKKDWFEDFKRALEVQKVLDNESCIKLHGIFGIDFSPEKPTFEDEIDLVFEYAEFGSLMSLESFQEEVPNFPKEVIKCITKDVLNALLYRDFGESEFMTEDGKVKGSRGTYYFLAPEVLEINSSTLSIPDSFEIVELWIIDENDGNAIDMWALGITLWILYFRNFPFYGNSGSIYETITNIQNFNFKTQIQTLKPNNSHEKLEDEDEFVDLLEKILEKDPKKRIKPKEALNHNWLRNVDYEAAREYCRRNIKK</sequence>
<dbReference type="RefSeq" id="XP_952085.1">
    <property type="nucleotide sequence ID" value="XM_946992.1"/>
</dbReference>
<organism evidence="2 3">
    <name type="scientific">Theileria annulata</name>
    <dbReference type="NCBI Taxonomy" id="5874"/>
    <lineage>
        <taxon>Eukaryota</taxon>
        <taxon>Sar</taxon>
        <taxon>Alveolata</taxon>
        <taxon>Apicomplexa</taxon>
        <taxon>Aconoidasida</taxon>
        <taxon>Piroplasmida</taxon>
        <taxon>Theileriidae</taxon>
        <taxon>Theileria</taxon>
    </lineage>
</organism>
<dbReference type="GeneID" id="3862103"/>
<dbReference type="OrthoDB" id="68483at2759"/>
<dbReference type="FunCoup" id="Q4UEY6">
    <property type="interactions" value="1"/>
</dbReference>
<dbReference type="Gene3D" id="3.30.200.20">
    <property type="entry name" value="Phosphorylase Kinase, domain 1"/>
    <property type="match status" value="1"/>
</dbReference>
<dbReference type="EMBL" id="CR940348">
    <property type="protein sequence ID" value="CAI74353.1"/>
    <property type="molecule type" value="Genomic_DNA"/>
</dbReference>
<dbReference type="GO" id="GO:0005737">
    <property type="term" value="C:cytoplasm"/>
    <property type="evidence" value="ECO:0007669"/>
    <property type="project" value="TreeGrafter"/>
</dbReference>
<keyword evidence="2" id="KW-0808">Transferase</keyword>
<feature type="domain" description="Protein kinase" evidence="1">
    <location>
        <begin position="4"/>
        <end position="287"/>
    </location>
</feature>
<dbReference type="GO" id="GO:0044773">
    <property type="term" value="P:mitotic DNA damage checkpoint signaling"/>
    <property type="evidence" value="ECO:0007669"/>
    <property type="project" value="TreeGrafter"/>
</dbReference>
<name>Q4UEY6_THEAN</name>
<dbReference type="SMART" id="SM00220">
    <property type="entry name" value="S_TKc"/>
    <property type="match status" value="1"/>
</dbReference>
<dbReference type="Pfam" id="PF00069">
    <property type="entry name" value="Pkinase"/>
    <property type="match status" value="1"/>
</dbReference>
<evidence type="ECO:0000313" key="2">
    <source>
        <dbReference type="EMBL" id="CAI74353.1"/>
    </source>
</evidence>
<dbReference type="KEGG" id="tan:TA14255"/>
<dbReference type="GO" id="GO:0005524">
    <property type="term" value="F:ATP binding"/>
    <property type="evidence" value="ECO:0007669"/>
    <property type="project" value="InterPro"/>
</dbReference>
<dbReference type="OMA" id="EYCRRNI"/>
<dbReference type="PANTHER" id="PTHR44167:SF24">
    <property type="entry name" value="SERINE_THREONINE-PROTEIN KINASE CHK2"/>
    <property type="match status" value="1"/>
</dbReference>
<dbReference type="eggNOG" id="KOG0033">
    <property type="taxonomic scope" value="Eukaryota"/>
</dbReference>
<dbReference type="VEuPathDB" id="PiroplasmaDB:TA14255"/>
<dbReference type="STRING" id="5874.Q4UEY6"/>
<dbReference type="InParanoid" id="Q4UEY6"/>
<keyword evidence="3" id="KW-1185">Reference proteome</keyword>
<dbReference type="InterPro" id="IPR011009">
    <property type="entry name" value="Kinase-like_dom_sf"/>
</dbReference>
<dbReference type="PROSITE" id="PS50011">
    <property type="entry name" value="PROTEIN_KINASE_DOM"/>
    <property type="match status" value="1"/>
</dbReference>
<dbReference type="GO" id="GO:0005634">
    <property type="term" value="C:nucleus"/>
    <property type="evidence" value="ECO:0007669"/>
    <property type="project" value="TreeGrafter"/>
</dbReference>
<evidence type="ECO:0000259" key="1">
    <source>
        <dbReference type="PROSITE" id="PS50011"/>
    </source>
</evidence>
<dbReference type="InterPro" id="IPR000719">
    <property type="entry name" value="Prot_kinase_dom"/>
</dbReference>
<reference evidence="2 3" key="1">
    <citation type="journal article" date="2005" name="Science">
        <title>Genome of the host-cell transforming parasite Theileria annulata compared with T. parva.</title>
        <authorList>
            <person name="Pain A."/>
            <person name="Renauld H."/>
            <person name="Berriman M."/>
            <person name="Murphy L."/>
            <person name="Yeats C.A."/>
            <person name="Weir W."/>
            <person name="Kerhornou A."/>
            <person name="Aslett M."/>
            <person name="Bishop R."/>
            <person name="Bouchier C."/>
            <person name="Cochet M."/>
            <person name="Coulson R.M.R."/>
            <person name="Cronin A."/>
            <person name="de Villiers E.P."/>
            <person name="Fraser A."/>
            <person name="Fosker N."/>
            <person name="Gardner M."/>
            <person name="Goble A."/>
            <person name="Griffiths-Jones S."/>
            <person name="Harris D.E."/>
            <person name="Katzer F."/>
            <person name="Larke N."/>
            <person name="Lord A."/>
            <person name="Maser P."/>
            <person name="McKellar S."/>
            <person name="Mooney P."/>
            <person name="Morton F."/>
            <person name="Nene V."/>
            <person name="O'Neil S."/>
            <person name="Price C."/>
            <person name="Quail M.A."/>
            <person name="Rabbinowitsch E."/>
            <person name="Rawlings N.D."/>
            <person name="Rutter S."/>
            <person name="Saunders D."/>
            <person name="Seeger K."/>
            <person name="Shah T."/>
            <person name="Squares R."/>
            <person name="Squares S."/>
            <person name="Tivey A."/>
            <person name="Walker A.R."/>
            <person name="Woodward J."/>
            <person name="Dobbelaere D.A.E."/>
            <person name="Langsley G."/>
            <person name="Rajandream M.A."/>
            <person name="McKeever D."/>
            <person name="Shiels B."/>
            <person name="Tait A."/>
            <person name="Barrell B.G."/>
            <person name="Hall N."/>
        </authorList>
    </citation>
    <scope>NUCLEOTIDE SEQUENCE [LARGE SCALE GENOMIC DNA]</scope>
    <source>
        <strain evidence="3">Ankara</strain>
    </source>
</reference>
<dbReference type="Gene3D" id="1.10.510.10">
    <property type="entry name" value="Transferase(Phosphotransferase) domain 1"/>
    <property type="match status" value="1"/>
</dbReference>
<gene>
    <name evidence="2" type="ORF">TA14255</name>
</gene>
<dbReference type="SUPFAM" id="SSF56112">
    <property type="entry name" value="Protein kinase-like (PK-like)"/>
    <property type="match status" value="1"/>
</dbReference>
<dbReference type="Proteomes" id="UP000001950">
    <property type="component" value="Chromosome 2"/>
</dbReference>
<protein>
    <submittedName>
        <fullName evidence="2">Ser/thr protein kinase, putative</fullName>
    </submittedName>
</protein>
<dbReference type="PANTHER" id="PTHR44167">
    <property type="entry name" value="OVARIAN-SPECIFIC SERINE/THREONINE-PROTEIN KINASE LOK-RELATED"/>
    <property type="match status" value="1"/>
</dbReference>
<dbReference type="AlphaFoldDB" id="Q4UEY6"/>
<evidence type="ECO:0000313" key="3">
    <source>
        <dbReference type="Proteomes" id="UP000001950"/>
    </source>
</evidence>